<evidence type="ECO:0000259" key="11">
    <source>
        <dbReference type="SMART" id="SM00976"/>
    </source>
</evidence>
<dbReference type="GO" id="GO:0005654">
    <property type="term" value="C:nucleoplasm"/>
    <property type="evidence" value="ECO:0007669"/>
    <property type="project" value="UniProtKB-ARBA"/>
</dbReference>
<dbReference type="GO" id="GO:0098505">
    <property type="term" value="F:G-rich strand telomeric DNA binding"/>
    <property type="evidence" value="ECO:0007669"/>
    <property type="project" value="TreeGrafter"/>
</dbReference>
<evidence type="ECO:0000256" key="9">
    <source>
        <dbReference type="ARBA" id="ARBA00084040"/>
    </source>
</evidence>
<dbReference type="GO" id="GO:0000783">
    <property type="term" value="C:nuclear telomere cap complex"/>
    <property type="evidence" value="ECO:0007669"/>
    <property type="project" value="TreeGrafter"/>
</dbReference>
<dbReference type="InterPro" id="IPR032042">
    <property type="entry name" value="POT1PC"/>
</dbReference>
<keyword evidence="7" id="KW-0238">DNA-binding</keyword>
<dbReference type="InterPro" id="IPR048953">
    <property type="entry name" value="POT1_C_insert"/>
</dbReference>
<dbReference type="CDD" id="cd04497">
    <property type="entry name" value="hPOT1_OB1_like"/>
    <property type="match status" value="1"/>
</dbReference>
<dbReference type="InterPro" id="IPR028389">
    <property type="entry name" value="POT1"/>
</dbReference>
<evidence type="ECO:0000313" key="12">
    <source>
        <dbReference type="Ensembl" id="ENSPREP00000024452.1"/>
    </source>
</evidence>
<organism evidence="12 13">
    <name type="scientific">Poecilia reticulata</name>
    <name type="common">Guppy</name>
    <name type="synonym">Acanthophacelus reticulatus</name>
    <dbReference type="NCBI Taxonomy" id="8081"/>
    <lineage>
        <taxon>Eukaryota</taxon>
        <taxon>Metazoa</taxon>
        <taxon>Chordata</taxon>
        <taxon>Craniata</taxon>
        <taxon>Vertebrata</taxon>
        <taxon>Euteleostomi</taxon>
        <taxon>Actinopterygii</taxon>
        <taxon>Neopterygii</taxon>
        <taxon>Teleostei</taxon>
        <taxon>Neoteleostei</taxon>
        <taxon>Acanthomorphata</taxon>
        <taxon>Ovalentaria</taxon>
        <taxon>Atherinomorphae</taxon>
        <taxon>Cyprinodontiformes</taxon>
        <taxon>Poeciliidae</taxon>
        <taxon>Poeciliinae</taxon>
        <taxon>Poecilia</taxon>
    </lineage>
</organism>
<keyword evidence="5" id="KW-0158">Chromosome</keyword>
<dbReference type="SUPFAM" id="SSF50249">
    <property type="entry name" value="Nucleic acid-binding proteins"/>
    <property type="match status" value="2"/>
</dbReference>
<dbReference type="GO" id="GO:0016233">
    <property type="term" value="P:telomere capping"/>
    <property type="evidence" value="ECO:0007669"/>
    <property type="project" value="TreeGrafter"/>
</dbReference>
<dbReference type="FunFam" id="2.40.50.140:FF:000138">
    <property type="entry name" value="Protection of telomeres 1 homolog"/>
    <property type="match status" value="1"/>
</dbReference>
<reference evidence="12" key="2">
    <citation type="submission" date="2025-08" db="UniProtKB">
        <authorList>
            <consortium name="Ensembl"/>
        </authorList>
    </citation>
    <scope>IDENTIFICATION</scope>
    <source>
        <strain evidence="12">Guanapo</strain>
    </source>
</reference>
<keyword evidence="13" id="KW-1185">Reference proteome</keyword>
<dbReference type="PANTHER" id="PTHR14513:SF0">
    <property type="entry name" value="PROTECTION OF TELOMERES PROTEIN 1"/>
    <property type="match status" value="1"/>
</dbReference>
<keyword evidence="8" id="KW-0539">Nucleus</keyword>
<evidence type="ECO:0000256" key="8">
    <source>
        <dbReference type="ARBA" id="ARBA00023242"/>
    </source>
</evidence>
<proteinExistence type="inferred from homology"/>
<evidence type="ECO:0000256" key="10">
    <source>
        <dbReference type="SAM" id="MobiDB-lite"/>
    </source>
</evidence>
<dbReference type="OMA" id="NHVHLAK"/>
<dbReference type="CDD" id="cd04498">
    <property type="entry name" value="hPOT1_OB2"/>
    <property type="match status" value="1"/>
</dbReference>
<protein>
    <recommendedName>
        <fullName evidence="4">Protection of telomeres protein 1</fullName>
    </recommendedName>
    <alternativeName>
        <fullName evidence="9">POT1-like telomere end-binding protein</fullName>
    </alternativeName>
</protein>
<dbReference type="Gene3D" id="2.40.50.140">
    <property type="entry name" value="Nucleic acid-binding proteins"/>
    <property type="match status" value="2"/>
</dbReference>
<dbReference type="Proteomes" id="UP000242638">
    <property type="component" value="Unassembled WGS sequence"/>
</dbReference>
<dbReference type="FunFam" id="2.40.50.140:FF:000119">
    <property type="entry name" value="Protection of telomeres 1 homolog"/>
    <property type="match status" value="1"/>
</dbReference>
<sequence>MPHELISRLLRGNAKEKKILCPLEGSVGSLVRMRVRGIFCLFETRGGKAVISCCRHHNIMTVYVLSDGSGPGSQVPSHLTRIPMALLCPNTNYNNKTVKGEVIHKGPLVRVATDDLILKTIIHEEDAMQSVDCQRMSINMVIFGALAESFSHRVNPGDILWVSGFTVGKSPTVNKDKLHPCNLLLSGDDACIYLQVSKQRPPEPRSPLASRGSSLTPAEDLRTPRAPRYTYVRLDELKNMAVVNVYGVVVFFKQPFKSRGTDYCSSLKITDQSEHKIGCTIFCEKLEDHPRIFQTGDIVRMHRVKVHLYNNSLTLVNTFGFSVVTFSGAVGGGMEPRTSSKSLQLDEDDRRTIEELRAWAACQALLSSVSAAVPLSAVQPNTYFDLICQLLAKASIDSTCTLLRVWDGTRCPHALLKVIVEPNSTEGPSSFSKHKESHIANVLVYDNHVEFSRHLKPGAFLRIYNLRAIPGSSRVPGLTSSQPVEPDHLAFHLHGGTSYGRGIRLLPENSPDVQELRRAMEAFLDHQDEEVSELNDSELLEVWSTPPEFIDGDVVDCRTERCCDHQLQLVTLSQVKQSAGGQTHHVRAQIGSYEPRRLHRALKLFCCSCSAIQDVPDEELLAGIFSEATRCPTACAPPPWALSGHVDLPGDASASQQHSPSVHLSTKLMTEGKTEQLIFLMGCSLEETQHLAAAYPNVVPVAPSGGRLALMDLTAPFLFRGTDRHYGCKRCSEAAVREPSAAGVEQVDEKMIAESETCCTSCS</sequence>
<dbReference type="PANTHER" id="PTHR14513">
    <property type="entry name" value="PROTECTION OF TELOMERES 1"/>
    <property type="match status" value="1"/>
</dbReference>
<comment type="similarity">
    <text evidence="3">Belongs to the telombin family.</text>
</comment>
<dbReference type="STRING" id="8081.ENSPREP00000024452"/>
<dbReference type="SMART" id="SM00976">
    <property type="entry name" value="Telo_bind"/>
    <property type="match status" value="1"/>
</dbReference>
<dbReference type="GO" id="GO:0010521">
    <property type="term" value="F:telomerase inhibitor activity"/>
    <property type="evidence" value="ECO:0007669"/>
    <property type="project" value="TreeGrafter"/>
</dbReference>
<evidence type="ECO:0000256" key="1">
    <source>
        <dbReference type="ARBA" id="ARBA00004123"/>
    </source>
</evidence>
<evidence type="ECO:0000256" key="3">
    <source>
        <dbReference type="ARBA" id="ARBA00008442"/>
    </source>
</evidence>
<evidence type="ECO:0000256" key="7">
    <source>
        <dbReference type="ARBA" id="ARBA00023125"/>
    </source>
</evidence>
<dbReference type="Pfam" id="PF02765">
    <property type="entry name" value="POT1"/>
    <property type="match status" value="1"/>
</dbReference>
<dbReference type="Bgee" id="ENSPREG00000016518">
    <property type="expression patterns" value="Expressed in caudal fin and 1 other cell type or tissue"/>
</dbReference>
<evidence type="ECO:0000256" key="4">
    <source>
        <dbReference type="ARBA" id="ARBA00015253"/>
    </source>
</evidence>
<dbReference type="InterPro" id="IPR012340">
    <property type="entry name" value="NA-bd_OB-fold"/>
</dbReference>
<dbReference type="Ensembl" id="ENSPRET00000024699.1">
    <property type="protein sequence ID" value="ENSPREP00000024452.1"/>
    <property type="gene ID" value="ENSPREG00000016518.1"/>
</dbReference>
<dbReference type="GO" id="GO:0032210">
    <property type="term" value="P:regulation of telomere maintenance via telomerase"/>
    <property type="evidence" value="ECO:0007669"/>
    <property type="project" value="TreeGrafter"/>
</dbReference>
<evidence type="ECO:0000313" key="13">
    <source>
        <dbReference type="Proteomes" id="UP000242638"/>
    </source>
</evidence>
<evidence type="ECO:0000256" key="6">
    <source>
        <dbReference type="ARBA" id="ARBA00022895"/>
    </source>
</evidence>
<evidence type="ECO:0000256" key="5">
    <source>
        <dbReference type="ARBA" id="ARBA00022454"/>
    </source>
</evidence>
<dbReference type="GeneTree" id="ENSGT00390000018285"/>
<feature type="domain" description="Telomeric single stranded DNA binding POT1/Cdc13" evidence="11">
    <location>
        <begin position="231"/>
        <end position="361"/>
    </location>
</feature>
<keyword evidence="6" id="KW-0779">Telomere</keyword>
<comment type="subcellular location">
    <subcellularLocation>
        <location evidence="2">Chromosome</location>
        <location evidence="2">Telomere</location>
    </subcellularLocation>
    <subcellularLocation>
        <location evidence="1">Nucleus</location>
    </subcellularLocation>
</comment>
<dbReference type="Pfam" id="PF16686">
    <property type="entry name" value="POT1PC"/>
    <property type="match status" value="1"/>
</dbReference>
<feature type="region of interest" description="Disordered" evidence="10">
    <location>
        <begin position="199"/>
        <end position="221"/>
    </location>
</feature>
<accession>A0A3P9PRE2</accession>
<reference evidence="13" key="1">
    <citation type="submission" date="2013-11" db="EMBL/GenBank/DDBJ databases">
        <title>The genomic landscape of the Guanapo guppy.</title>
        <authorList>
            <person name="Kuenstner A."/>
            <person name="Dreyer C."/>
        </authorList>
    </citation>
    <scope>NUCLEOTIDE SEQUENCE</scope>
    <source>
        <strain evidence="13">Guanapo</strain>
    </source>
</reference>
<reference evidence="12" key="3">
    <citation type="submission" date="2025-09" db="UniProtKB">
        <authorList>
            <consortium name="Ensembl"/>
        </authorList>
    </citation>
    <scope>IDENTIFICATION</scope>
    <source>
        <strain evidence="12">Guanapo</strain>
    </source>
</reference>
<dbReference type="Pfam" id="PF21375">
    <property type="entry name" value="POT1_C_insert"/>
    <property type="match status" value="1"/>
</dbReference>
<dbReference type="InterPro" id="IPR011564">
    <property type="entry name" value="Telomer_end-bd_POT1/Cdc13"/>
</dbReference>
<name>A0A3P9PRE2_POERE</name>
<evidence type="ECO:0000256" key="2">
    <source>
        <dbReference type="ARBA" id="ARBA00004574"/>
    </source>
</evidence>
<dbReference type="AlphaFoldDB" id="A0A3P9PRE2"/>